<dbReference type="Proteomes" id="UP000784294">
    <property type="component" value="Unassembled WGS sequence"/>
</dbReference>
<dbReference type="AlphaFoldDB" id="A0A448WEF6"/>
<organism evidence="2 3">
    <name type="scientific">Protopolystoma xenopodis</name>
    <dbReference type="NCBI Taxonomy" id="117903"/>
    <lineage>
        <taxon>Eukaryota</taxon>
        <taxon>Metazoa</taxon>
        <taxon>Spiralia</taxon>
        <taxon>Lophotrochozoa</taxon>
        <taxon>Platyhelminthes</taxon>
        <taxon>Monogenea</taxon>
        <taxon>Polyopisthocotylea</taxon>
        <taxon>Polystomatidea</taxon>
        <taxon>Polystomatidae</taxon>
        <taxon>Protopolystoma</taxon>
    </lineage>
</organism>
<proteinExistence type="predicted"/>
<comment type="caution">
    <text evidence="2">The sequence shown here is derived from an EMBL/GenBank/DDBJ whole genome shotgun (WGS) entry which is preliminary data.</text>
</comment>
<sequence length="152" mass="17201">MNCIRYDRLVKDGFLKGNRGRFQAALAKMEKSSITRPAILPFKALRSPGSSLPPYLRKTQAPGPRCNPMPPNSPGSTPKLVQRHNVRAPKESLQRDDLDATKGDYFERAICLRLRVDIPTERYDLIQKNASNRIKKLDQSLADIILNCIRTV</sequence>
<evidence type="ECO:0000313" key="3">
    <source>
        <dbReference type="Proteomes" id="UP000784294"/>
    </source>
</evidence>
<dbReference type="EMBL" id="CAAALY010007291">
    <property type="protein sequence ID" value="VEL09808.1"/>
    <property type="molecule type" value="Genomic_DNA"/>
</dbReference>
<evidence type="ECO:0000313" key="2">
    <source>
        <dbReference type="EMBL" id="VEL09808.1"/>
    </source>
</evidence>
<name>A0A448WEF6_9PLAT</name>
<evidence type="ECO:0000256" key="1">
    <source>
        <dbReference type="SAM" id="MobiDB-lite"/>
    </source>
</evidence>
<keyword evidence="3" id="KW-1185">Reference proteome</keyword>
<accession>A0A448WEF6</accession>
<feature type="region of interest" description="Disordered" evidence="1">
    <location>
        <begin position="50"/>
        <end position="80"/>
    </location>
</feature>
<gene>
    <name evidence="2" type="ORF">PXEA_LOCUS3248</name>
</gene>
<reference evidence="2" key="1">
    <citation type="submission" date="2018-11" db="EMBL/GenBank/DDBJ databases">
        <authorList>
            <consortium name="Pathogen Informatics"/>
        </authorList>
    </citation>
    <scope>NUCLEOTIDE SEQUENCE</scope>
</reference>
<protein>
    <submittedName>
        <fullName evidence="2">Uncharacterized protein</fullName>
    </submittedName>
</protein>